<dbReference type="AlphaFoldDB" id="A0AAV5MFK2"/>
<keyword evidence="2" id="KW-1185">Reference proteome</keyword>
<dbReference type="EMBL" id="BPVZ01000231">
    <property type="protein sequence ID" value="GKV47591.1"/>
    <property type="molecule type" value="Genomic_DNA"/>
</dbReference>
<name>A0AAV5MFK2_9ROSI</name>
<gene>
    <name evidence="1" type="ORF">SLEP1_g54479</name>
</gene>
<accession>A0AAV5MFK2</accession>
<dbReference type="Proteomes" id="UP001054252">
    <property type="component" value="Unassembled WGS sequence"/>
</dbReference>
<protein>
    <submittedName>
        <fullName evidence="1">Uncharacterized protein</fullName>
    </submittedName>
</protein>
<comment type="caution">
    <text evidence="1">The sequence shown here is derived from an EMBL/GenBank/DDBJ whole genome shotgun (WGS) entry which is preliminary data.</text>
</comment>
<organism evidence="1 2">
    <name type="scientific">Rubroshorea leprosula</name>
    <dbReference type="NCBI Taxonomy" id="152421"/>
    <lineage>
        <taxon>Eukaryota</taxon>
        <taxon>Viridiplantae</taxon>
        <taxon>Streptophyta</taxon>
        <taxon>Embryophyta</taxon>
        <taxon>Tracheophyta</taxon>
        <taxon>Spermatophyta</taxon>
        <taxon>Magnoliopsida</taxon>
        <taxon>eudicotyledons</taxon>
        <taxon>Gunneridae</taxon>
        <taxon>Pentapetalae</taxon>
        <taxon>rosids</taxon>
        <taxon>malvids</taxon>
        <taxon>Malvales</taxon>
        <taxon>Dipterocarpaceae</taxon>
        <taxon>Rubroshorea</taxon>
    </lineage>
</organism>
<proteinExistence type="predicted"/>
<evidence type="ECO:0000313" key="1">
    <source>
        <dbReference type="EMBL" id="GKV47591.1"/>
    </source>
</evidence>
<sequence length="54" mass="6304">MLDHESISLCSTMECERTPPKKGDLRMYYFADHFTAALIPFLFGSHQPFLQIRL</sequence>
<reference evidence="1 2" key="1">
    <citation type="journal article" date="2021" name="Commun. Biol.">
        <title>The genome of Shorea leprosula (Dipterocarpaceae) highlights the ecological relevance of drought in aseasonal tropical rainforests.</title>
        <authorList>
            <person name="Ng K.K.S."/>
            <person name="Kobayashi M.J."/>
            <person name="Fawcett J.A."/>
            <person name="Hatakeyama M."/>
            <person name="Paape T."/>
            <person name="Ng C.H."/>
            <person name="Ang C.C."/>
            <person name="Tnah L.H."/>
            <person name="Lee C.T."/>
            <person name="Nishiyama T."/>
            <person name="Sese J."/>
            <person name="O'Brien M.J."/>
            <person name="Copetti D."/>
            <person name="Mohd Noor M.I."/>
            <person name="Ong R.C."/>
            <person name="Putra M."/>
            <person name="Sireger I.Z."/>
            <person name="Indrioko S."/>
            <person name="Kosugi Y."/>
            <person name="Izuno A."/>
            <person name="Isagi Y."/>
            <person name="Lee S.L."/>
            <person name="Shimizu K.K."/>
        </authorList>
    </citation>
    <scope>NUCLEOTIDE SEQUENCE [LARGE SCALE GENOMIC DNA]</scope>
    <source>
        <strain evidence="1">214</strain>
    </source>
</reference>
<evidence type="ECO:0000313" key="2">
    <source>
        <dbReference type="Proteomes" id="UP001054252"/>
    </source>
</evidence>